<reference evidence="2" key="1">
    <citation type="submission" date="2021-03" db="EMBL/GenBank/DDBJ databases">
        <title>Comparative genomics and phylogenomic investigation of the class Geoglossomycetes provide insights into ecological specialization and systematics.</title>
        <authorList>
            <person name="Melie T."/>
            <person name="Pirro S."/>
            <person name="Miller A.N."/>
            <person name="Quandt A."/>
        </authorList>
    </citation>
    <scope>NUCLEOTIDE SEQUENCE</scope>
    <source>
        <strain evidence="2">GBOQ0MN5Z8</strain>
    </source>
</reference>
<keyword evidence="1" id="KW-0732">Signal</keyword>
<organism evidence="2 3">
    <name type="scientific">Glutinoglossum americanum</name>
    <dbReference type="NCBI Taxonomy" id="1670608"/>
    <lineage>
        <taxon>Eukaryota</taxon>
        <taxon>Fungi</taxon>
        <taxon>Dikarya</taxon>
        <taxon>Ascomycota</taxon>
        <taxon>Pezizomycotina</taxon>
        <taxon>Geoglossomycetes</taxon>
        <taxon>Geoglossales</taxon>
        <taxon>Geoglossaceae</taxon>
        <taxon>Glutinoglossum</taxon>
    </lineage>
</organism>
<evidence type="ECO:0000313" key="2">
    <source>
        <dbReference type="EMBL" id="KAH0544670.1"/>
    </source>
</evidence>
<name>A0A9P8IBQ9_9PEZI</name>
<sequence length="165" mass="16014">MHITSLVFAAVFAGFACAQTTVQSAAGTKPSVCPAQNIVDACLVTTKATLTSCGPNDYGCLCTVWTNIATCYNNCPGHPDSFGAEQSKVSFCGAASANPTSTSLPFSAPITSTAAAAATSTAGGVRLSGTATAATATSTGGASVPGMSVDGGLVALVLGIAGLVL</sequence>
<dbReference type="OrthoDB" id="2507140at2759"/>
<dbReference type="EMBL" id="JAGHQL010000015">
    <property type="protein sequence ID" value="KAH0544670.1"/>
    <property type="molecule type" value="Genomic_DNA"/>
</dbReference>
<gene>
    <name evidence="2" type="ORF">FGG08_001175</name>
</gene>
<keyword evidence="3" id="KW-1185">Reference proteome</keyword>
<dbReference type="Proteomes" id="UP000698800">
    <property type="component" value="Unassembled WGS sequence"/>
</dbReference>
<accession>A0A9P8IBQ9</accession>
<feature type="signal peptide" evidence="1">
    <location>
        <begin position="1"/>
        <end position="18"/>
    </location>
</feature>
<evidence type="ECO:0008006" key="4">
    <source>
        <dbReference type="Google" id="ProtNLM"/>
    </source>
</evidence>
<comment type="caution">
    <text evidence="2">The sequence shown here is derived from an EMBL/GenBank/DDBJ whole genome shotgun (WGS) entry which is preliminary data.</text>
</comment>
<feature type="chain" id="PRO_5040483320" description="GPI anchored serine-threonine rich protein" evidence="1">
    <location>
        <begin position="19"/>
        <end position="165"/>
    </location>
</feature>
<proteinExistence type="predicted"/>
<evidence type="ECO:0000256" key="1">
    <source>
        <dbReference type="SAM" id="SignalP"/>
    </source>
</evidence>
<dbReference type="AlphaFoldDB" id="A0A9P8IBQ9"/>
<protein>
    <recommendedName>
        <fullName evidence="4">GPI anchored serine-threonine rich protein</fullName>
    </recommendedName>
</protein>
<evidence type="ECO:0000313" key="3">
    <source>
        <dbReference type="Proteomes" id="UP000698800"/>
    </source>
</evidence>